<dbReference type="Proteomes" id="UP000184536">
    <property type="component" value="Unassembled WGS sequence"/>
</dbReference>
<reference evidence="3" key="1">
    <citation type="submission" date="2016-11" db="EMBL/GenBank/DDBJ databases">
        <authorList>
            <person name="Varghese N."/>
            <person name="Submissions S."/>
        </authorList>
    </citation>
    <scope>NUCLEOTIDE SEQUENCE [LARGE SCALE GENOMIC DNA]</scope>
    <source>
        <strain evidence="3">DSM 17957</strain>
    </source>
</reference>
<organism evidence="2 3">
    <name type="scientific">Geosporobacter subterraneus DSM 17957</name>
    <dbReference type="NCBI Taxonomy" id="1121919"/>
    <lineage>
        <taxon>Bacteria</taxon>
        <taxon>Bacillati</taxon>
        <taxon>Bacillota</taxon>
        <taxon>Clostridia</taxon>
        <taxon>Peptostreptococcales</taxon>
        <taxon>Thermotaleaceae</taxon>
        <taxon>Geosporobacter</taxon>
    </lineage>
</organism>
<gene>
    <name evidence="2" type="ORF">SAMN02745975_00771</name>
</gene>
<dbReference type="InterPro" id="IPR041073">
    <property type="entry name" value="MobL"/>
</dbReference>
<dbReference type="STRING" id="1121919.SAMN02745975_00771"/>
<dbReference type="AlphaFoldDB" id="A0A1M6EKA9"/>
<keyword evidence="3" id="KW-1185">Reference proteome</keyword>
<evidence type="ECO:0000313" key="2">
    <source>
        <dbReference type="EMBL" id="SHI85893.1"/>
    </source>
</evidence>
<dbReference type="Pfam" id="PF18555">
    <property type="entry name" value="MobL"/>
    <property type="match status" value="1"/>
</dbReference>
<sequence>MRGSLEREIFRQDLMQIYEKQTKRRNSLNRQSREAMQDIITQIRSGICENINIEELIARLAEKLKYTSGKKQYGYLKAPLKELVNQIVDELKKDERVAKLYDSWYEMRNEVLSNYVDKLPPPLPLSQQKEFKSIKNMVIAEALNIGSHHFTFEPDEEQDISIKDDGDITAATTYFEKSAKLLGRIPMKKNYQSVYLVNCGTVHRELCSELPTLRNIQHQTKKQNSFIDK</sequence>
<accession>A0A1M6EKA9</accession>
<evidence type="ECO:0000313" key="3">
    <source>
        <dbReference type="Proteomes" id="UP000184536"/>
    </source>
</evidence>
<feature type="coiled-coil region" evidence="1">
    <location>
        <begin position="11"/>
        <end position="38"/>
    </location>
</feature>
<evidence type="ECO:0000256" key="1">
    <source>
        <dbReference type="SAM" id="Coils"/>
    </source>
</evidence>
<name>A0A1M6EKA9_9FIRM</name>
<dbReference type="EMBL" id="FQZV01000008">
    <property type="protein sequence ID" value="SHI85893.1"/>
    <property type="molecule type" value="Genomic_DNA"/>
</dbReference>
<protein>
    <submittedName>
        <fullName evidence="2">Uncharacterized protein</fullName>
    </submittedName>
</protein>
<proteinExistence type="predicted"/>
<keyword evidence="1" id="KW-0175">Coiled coil</keyword>